<feature type="transmembrane region" description="Helical" evidence="1">
    <location>
        <begin position="455"/>
        <end position="477"/>
    </location>
</feature>
<gene>
    <name evidence="2" type="ORF">Pfra01_000726000</name>
</gene>
<protein>
    <submittedName>
        <fullName evidence="2">Unnamed protein product</fullName>
    </submittedName>
</protein>
<keyword evidence="1" id="KW-0812">Transmembrane</keyword>
<name>A0A9W6UFF8_9STRA</name>
<feature type="transmembrane region" description="Helical" evidence="1">
    <location>
        <begin position="121"/>
        <end position="143"/>
    </location>
</feature>
<feature type="transmembrane region" description="Helical" evidence="1">
    <location>
        <begin position="25"/>
        <end position="50"/>
    </location>
</feature>
<feature type="transmembrane region" description="Helical" evidence="1">
    <location>
        <begin position="91"/>
        <end position="109"/>
    </location>
</feature>
<feature type="transmembrane region" description="Helical" evidence="1">
    <location>
        <begin position="416"/>
        <end position="435"/>
    </location>
</feature>
<keyword evidence="3" id="KW-1185">Reference proteome</keyword>
<feature type="transmembrane region" description="Helical" evidence="1">
    <location>
        <begin position="230"/>
        <end position="247"/>
    </location>
</feature>
<sequence>MVLTLSYIQQGVIFLAPLKVSRKQALVITLSTTGAYFGSLLAVSTVWIFPIPFACVLTAGVFTILFFTLFVAVIGWRTLTNTPRLSAHARIWKGVIIVETIIVCLYPAFNAAFESVPDSKQLAFFVVLFLLKVVMRVMMAFALRRGSGGVSVDERWRARLPEVVVFSTELFHVLYLTSSLQGHHGTVWGTIGLSLFDSIGSMINVRYLIRRPTVVLVSRSAGSSSSTQDSGSLNVVLPVLGPTLAAIDPAPPQMPQKPHVTLMRRHSVSVFSLSMPLSIIMAAGAATQKLLIRRSMSRSNSHPFFFGSSLATIESQKAFNSNRRRYSTSILSTGRRLSQVLAVRATTMKLARRSSVRSSGRSVQSTVTRTRRASFSTPSLGLLPPPPIIRSSVSSDGPTTRLETLSMTEYFLRVEYVKCVIPALYGIFQVVLARLPNAAYYPFLASAMPVVLHRMHINVAVFVSMEFFSMTAFVFLLNRRLGFSVLHQLGFVLETAADDIQAKLAMFIPYCFFFFLQHNGGEIILQLCADRARCAKHYCGFPQQVLVTLFSSHGVIPIAEPASLGWLDDAV</sequence>
<feature type="transmembrane region" description="Helical" evidence="1">
    <location>
        <begin position="267"/>
        <end position="286"/>
    </location>
</feature>
<dbReference type="EMBL" id="BSXT01000637">
    <property type="protein sequence ID" value="GMF31525.1"/>
    <property type="molecule type" value="Genomic_DNA"/>
</dbReference>
<evidence type="ECO:0000313" key="3">
    <source>
        <dbReference type="Proteomes" id="UP001165121"/>
    </source>
</evidence>
<organism evidence="2 3">
    <name type="scientific">Phytophthora fragariaefolia</name>
    <dbReference type="NCBI Taxonomy" id="1490495"/>
    <lineage>
        <taxon>Eukaryota</taxon>
        <taxon>Sar</taxon>
        <taxon>Stramenopiles</taxon>
        <taxon>Oomycota</taxon>
        <taxon>Peronosporomycetes</taxon>
        <taxon>Peronosporales</taxon>
        <taxon>Peronosporaceae</taxon>
        <taxon>Phytophthora</taxon>
    </lineage>
</organism>
<dbReference type="Proteomes" id="UP001165121">
    <property type="component" value="Unassembled WGS sequence"/>
</dbReference>
<accession>A0A9W6UFF8</accession>
<feature type="transmembrane region" description="Helical" evidence="1">
    <location>
        <begin position="56"/>
        <end position="79"/>
    </location>
</feature>
<feature type="transmembrane region" description="Helical" evidence="1">
    <location>
        <begin position="187"/>
        <end position="209"/>
    </location>
</feature>
<evidence type="ECO:0000256" key="1">
    <source>
        <dbReference type="SAM" id="Phobius"/>
    </source>
</evidence>
<dbReference type="AlphaFoldDB" id="A0A9W6UFF8"/>
<keyword evidence="1" id="KW-0472">Membrane</keyword>
<keyword evidence="1" id="KW-1133">Transmembrane helix</keyword>
<proteinExistence type="predicted"/>
<evidence type="ECO:0000313" key="2">
    <source>
        <dbReference type="EMBL" id="GMF31525.1"/>
    </source>
</evidence>
<feature type="transmembrane region" description="Helical" evidence="1">
    <location>
        <begin position="163"/>
        <end position="181"/>
    </location>
</feature>
<reference evidence="2" key="1">
    <citation type="submission" date="2023-04" db="EMBL/GenBank/DDBJ databases">
        <title>Phytophthora fragariaefolia NBRC 109709.</title>
        <authorList>
            <person name="Ichikawa N."/>
            <person name="Sato H."/>
            <person name="Tonouchi N."/>
        </authorList>
    </citation>
    <scope>NUCLEOTIDE SEQUENCE</scope>
    <source>
        <strain evidence="2">NBRC 109709</strain>
    </source>
</reference>
<dbReference type="OrthoDB" id="125922at2759"/>
<comment type="caution">
    <text evidence="2">The sequence shown here is derived from an EMBL/GenBank/DDBJ whole genome shotgun (WGS) entry which is preliminary data.</text>
</comment>